<dbReference type="EMBL" id="CP060715">
    <property type="protein sequence ID" value="QNN60882.1"/>
    <property type="molecule type" value="Genomic_DNA"/>
</dbReference>
<feature type="transmembrane region" description="Helical" evidence="1">
    <location>
        <begin position="187"/>
        <end position="205"/>
    </location>
</feature>
<accession>A0A7G9RZ57</accession>
<keyword evidence="3" id="KW-1185">Reference proteome</keyword>
<dbReference type="GO" id="GO:0140359">
    <property type="term" value="F:ABC-type transporter activity"/>
    <property type="evidence" value="ECO:0007669"/>
    <property type="project" value="InterPro"/>
</dbReference>
<name>A0A7G9RZ57_9FIRM</name>
<protein>
    <submittedName>
        <fullName evidence="2">ABC transporter permease subunit</fullName>
    </submittedName>
</protein>
<reference evidence="2 3" key="1">
    <citation type="submission" date="2020-08" db="EMBL/GenBank/DDBJ databases">
        <title>Genome sequence of Erysipelothrix inopinata DSM 15511T.</title>
        <authorList>
            <person name="Hyun D.-W."/>
            <person name="Bae J.-W."/>
        </authorList>
    </citation>
    <scope>NUCLEOTIDE SEQUENCE [LARGE SCALE GENOMIC DNA]</scope>
    <source>
        <strain evidence="2 3">DSM 15511</strain>
    </source>
</reference>
<proteinExistence type="predicted"/>
<gene>
    <name evidence="2" type="ORF">H9L01_00450</name>
</gene>
<feature type="transmembrane region" description="Helical" evidence="1">
    <location>
        <begin position="236"/>
        <end position="256"/>
    </location>
</feature>
<feature type="transmembrane region" description="Helical" evidence="1">
    <location>
        <begin position="157"/>
        <end position="180"/>
    </location>
</feature>
<feature type="transmembrane region" description="Helical" evidence="1">
    <location>
        <begin position="16"/>
        <end position="35"/>
    </location>
</feature>
<dbReference type="KEGG" id="eio:H9L01_00450"/>
<feature type="transmembrane region" description="Helical" evidence="1">
    <location>
        <begin position="116"/>
        <end position="137"/>
    </location>
</feature>
<dbReference type="AlphaFoldDB" id="A0A7G9RZ57"/>
<dbReference type="Proteomes" id="UP000515928">
    <property type="component" value="Chromosome"/>
</dbReference>
<dbReference type="GO" id="GO:0005886">
    <property type="term" value="C:plasma membrane"/>
    <property type="evidence" value="ECO:0007669"/>
    <property type="project" value="UniProtKB-SubCell"/>
</dbReference>
<sequence length="265" mass="29882">MNLSLFKHEIKSNSKLLALFLAIITLYGSIITLMYDPKLGESMNRLAQSMPELFAAFGMKDPGSTMISFLANYLYGFILILIPFIFSLILAYKLIGKYLSNGSFAYLLNSNVSRTEIFFTQLLTAFLNILVLLLYTVGLVVLISELKFPGDLDIGKFMILNGCLLILQCFFLSVCFFCAISWDDTKYSMGIASIVGFGSILIQMLSQVNSNTEFLEYFTPLTLFKPFDIISGQSQSYLMVGILSFITIMILIISVVRFKRRNLFL</sequence>
<evidence type="ECO:0000313" key="3">
    <source>
        <dbReference type="Proteomes" id="UP000515928"/>
    </source>
</evidence>
<evidence type="ECO:0000313" key="2">
    <source>
        <dbReference type="EMBL" id="QNN60882.1"/>
    </source>
</evidence>
<dbReference type="RefSeq" id="WP_187534002.1">
    <property type="nucleotide sequence ID" value="NZ_CBCSHU010000009.1"/>
</dbReference>
<organism evidence="2 3">
    <name type="scientific">Erysipelothrix inopinata</name>
    <dbReference type="NCBI Taxonomy" id="225084"/>
    <lineage>
        <taxon>Bacteria</taxon>
        <taxon>Bacillati</taxon>
        <taxon>Bacillota</taxon>
        <taxon>Erysipelotrichia</taxon>
        <taxon>Erysipelotrichales</taxon>
        <taxon>Erysipelotrichaceae</taxon>
        <taxon>Erysipelothrix</taxon>
    </lineage>
</organism>
<keyword evidence="1" id="KW-1133">Transmembrane helix</keyword>
<keyword evidence="1" id="KW-0812">Transmembrane</keyword>
<evidence type="ECO:0000256" key="1">
    <source>
        <dbReference type="SAM" id="Phobius"/>
    </source>
</evidence>
<keyword evidence="1" id="KW-0472">Membrane</keyword>
<feature type="transmembrane region" description="Helical" evidence="1">
    <location>
        <begin position="73"/>
        <end position="95"/>
    </location>
</feature>